<evidence type="ECO:0000313" key="2">
    <source>
        <dbReference type="EMBL" id="GAA3732352.1"/>
    </source>
</evidence>
<evidence type="ECO:0000313" key="3">
    <source>
        <dbReference type="Proteomes" id="UP001500908"/>
    </source>
</evidence>
<dbReference type="Proteomes" id="UP001500908">
    <property type="component" value="Unassembled WGS sequence"/>
</dbReference>
<organism evidence="2 3">
    <name type="scientific">Salinactinospora qingdaonensis</name>
    <dbReference type="NCBI Taxonomy" id="702744"/>
    <lineage>
        <taxon>Bacteria</taxon>
        <taxon>Bacillati</taxon>
        <taxon>Actinomycetota</taxon>
        <taxon>Actinomycetes</taxon>
        <taxon>Streptosporangiales</taxon>
        <taxon>Nocardiopsidaceae</taxon>
        <taxon>Salinactinospora</taxon>
    </lineage>
</organism>
<protein>
    <submittedName>
        <fullName evidence="2">Uncharacterized protein</fullName>
    </submittedName>
</protein>
<accession>A0ABP7F6K0</accession>
<sequence>MTPPANRRTGSGGRGGGEDVRLPMEQVLRLSLAGPLGWVLEAGVFQEPDSDGDNKCSKNRPPTRGGSVYRRDGGSALEAGANALVVLRRLAVHQELDRDPSVPAQHNEPFLTWAHQHRLGYRDDWAEAVAQRRRHALHRLADRGLHIRRVELRTEWRLVVGLGEAMGGTSSD</sequence>
<name>A0ABP7F6K0_9ACTN</name>
<gene>
    <name evidence="2" type="ORF">GCM10022402_11180</name>
</gene>
<proteinExistence type="predicted"/>
<dbReference type="RefSeq" id="WP_344968007.1">
    <property type="nucleotide sequence ID" value="NZ_BAABDD010000004.1"/>
</dbReference>
<reference evidence="3" key="1">
    <citation type="journal article" date="2019" name="Int. J. Syst. Evol. Microbiol.">
        <title>The Global Catalogue of Microorganisms (GCM) 10K type strain sequencing project: providing services to taxonomists for standard genome sequencing and annotation.</title>
        <authorList>
            <consortium name="The Broad Institute Genomics Platform"/>
            <consortium name="The Broad Institute Genome Sequencing Center for Infectious Disease"/>
            <person name="Wu L."/>
            <person name="Ma J."/>
        </authorList>
    </citation>
    <scope>NUCLEOTIDE SEQUENCE [LARGE SCALE GENOMIC DNA]</scope>
    <source>
        <strain evidence="3">JCM 17137</strain>
    </source>
</reference>
<keyword evidence="3" id="KW-1185">Reference proteome</keyword>
<feature type="region of interest" description="Disordered" evidence="1">
    <location>
        <begin position="47"/>
        <end position="73"/>
    </location>
</feature>
<dbReference type="EMBL" id="BAABDD010000004">
    <property type="protein sequence ID" value="GAA3732352.1"/>
    <property type="molecule type" value="Genomic_DNA"/>
</dbReference>
<evidence type="ECO:0000256" key="1">
    <source>
        <dbReference type="SAM" id="MobiDB-lite"/>
    </source>
</evidence>
<comment type="caution">
    <text evidence="2">The sequence shown here is derived from an EMBL/GenBank/DDBJ whole genome shotgun (WGS) entry which is preliminary data.</text>
</comment>
<feature type="region of interest" description="Disordered" evidence="1">
    <location>
        <begin position="1"/>
        <end position="20"/>
    </location>
</feature>